<reference evidence="8" key="2">
    <citation type="submission" date="2014-06" db="EMBL/GenBank/DDBJ databases">
        <authorList>
            <person name="Aslett M."/>
            <person name="De Silva Nishadi"/>
        </authorList>
    </citation>
    <scope>NUCLEOTIDE SEQUENCE</scope>
    <source>
        <strain evidence="8">Bond</strain>
    </source>
</reference>
<dbReference type="PANTHER" id="PTHR47970:SF12">
    <property type="entry name" value="KINESIN FAMILY MEMBER 11"/>
    <property type="match status" value="1"/>
</dbReference>
<evidence type="ECO:0000256" key="5">
    <source>
        <dbReference type="SAM" id="Coils"/>
    </source>
</evidence>
<accession>A0A061BK23</accession>
<dbReference type="KEGG" id="bbig:BBBOND_0004940"/>
<dbReference type="GO" id="GO:0008574">
    <property type="term" value="F:plus-end-directed microtubule motor activity"/>
    <property type="evidence" value="ECO:0007669"/>
    <property type="project" value="TreeGrafter"/>
</dbReference>
<dbReference type="VEuPathDB" id="PiroplasmaDB:BBBOND_0004940"/>
<dbReference type="GO" id="GO:0051231">
    <property type="term" value="P:spindle elongation"/>
    <property type="evidence" value="ECO:0007669"/>
    <property type="project" value="TreeGrafter"/>
</dbReference>
<comment type="subcellular location">
    <subcellularLocation>
        <location evidence="1">Cytoplasm</location>
        <location evidence="1">Cytoskeleton</location>
    </subcellularLocation>
</comment>
<reference evidence="8" key="1">
    <citation type="journal article" date="2014" name="Nucleic Acids Res.">
        <title>The evolutionary dynamics of variant antigen genes in Babesia reveal a history of genomic innovation underlying host-parasite interaction.</title>
        <authorList>
            <person name="Jackson A.P."/>
            <person name="Otto T.D."/>
            <person name="Darby A."/>
            <person name="Ramaprasad A."/>
            <person name="Xia D."/>
            <person name="Echaide I.E."/>
            <person name="Farber M."/>
            <person name="Gahlot S."/>
            <person name="Gamble J."/>
            <person name="Gupta D."/>
            <person name="Gupta Y."/>
            <person name="Jackson L."/>
            <person name="Malandrin L."/>
            <person name="Malas T.B."/>
            <person name="Moussa E."/>
            <person name="Nair M."/>
            <person name="Reid AJ."/>
            <person name="Sanders M."/>
            <person name="Sharma J."/>
            <person name="Tracey A."/>
            <person name="Quail M.A."/>
            <person name="Weir W."/>
            <person name="Wastling J.M."/>
            <person name="Hall N."/>
            <person name="Willadsen P."/>
            <person name="Lingelbach K."/>
            <person name="Shiels B."/>
            <person name="Tait A."/>
            <person name="Berriman M."/>
            <person name="Allred D.R."/>
            <person name="Pain A."/>
        </authorList>
    </citation>
    <scope>NUCLEOTIDE SEQUENCE</scope>
    <source>
        <strain evidence="8">Bond</strain>
    </source>
</reference>
<evidence type="ECO:0008006" key="9">
    <source>
        <dbReference type="Google" id="ProtNLM"/>
    </source>
</evidence>
<keyword evidence="7" id="KW-0812">Transmembrane</keyword>
<evidence type="ECO:0000256" key="1">
    <source>
        <dbReference type="ARBA" id="ARBA00004245"/>
    </source>
</evidence>
<dbReference type="GeneID" id="24562052"/>
<evidence type="ECO:0000256" key="3">
    <source>
        <dbReference type="ARBA" id="ARBA00023175"/>
    </source>
</evidence>
<evidence type="ECO:0000256" key="4">
    <source>
        <dbReference type="ARBA" id="ARBA00023212"/>
    </source>
</evidence>
<dbReference type="EMBL" id="LK055195">
    <property type="protein sequence ID" value="CDR71835.1"/>
    <property type="molecule type" value="Genomic_DNA"/>
</dbReference>
<dbReference type="GO" id="GO:0005876">
    <property type="term" value="C:spindle microtubule"/>
    <property type="evidence" value="ECO:0007669"/>
    <property type="project" value="TreeGrafter"/>
</dbReference>
<sequence length="1774" mass="199049">MGFLYQVLKDVSEKQPYNVGKNTLNSVSSVINKHLCSGHDGFTKLLPSLTKHIEKYNKEVRESNKAVSNPINELIKYVKDRGELLGSINKYQVTDNIEQDVLDAAEKTMAEKLKECQKKAETLNSVFNLSTQTDMKNAISYLNSTLSERVRVALRAVSHETERLKTMSGKERKDLDGLQEKIKSVLSALGNCVNEKIQKDIENLVKQLKEGVNTILKHLKDIDGQLREHVQKLEEWMESAKKEIDRIRNEDVKKILDETTDGITGTTYLIKDDAKKVKDWEKKLSEEIARVKGELAKLVQEALRKVKSMDEALKGDLWKVKDAVNKQVTGIKEAIGKLYDVVESGDAHATSTKADGMLSNVIGSIRSKVAQMKTDVGENGKNSDQKTGIFKPWDELKNKLNELVSNIYFKKGTKGNLYEVERNITEYAKDFVSEALKNKVLKTWMDVVLGDHGTAHQYINLYVEDNTGKGYFKDEGNLKQNVEKTIRKVFDSKLKAVLSKVPAVENPESSNLVTNLGNIKRCLRTLWEHLKGGMKTSDLTSSKIVTEIIGQYAADGLVESTNNHTKTHLYSAVKYIVSGIADMAEQAETEILWLVKDSTVVKQPRNNSSIAANIDASIKRIDDFVTQFNGNPGHGGLGNKMEEALYTVKHRIQKLHQHLSTAVETSGEGTAAAVDSAITGVTSKLEEQLPKEQNNKLGTHVKLGEGPNMFDGYKEYVKQDTSILQKQKLDGTSAEGSLPAAIGDIGSAASDIYITHITSGLTALSEKIKQDLDTITKAITTTTKNVQSKLDDFKNKKLGNAAHSKPAQKDTLQELHCKFLDLHKYFESKALKTAEAFAAYADRSGKNIIDPLKQHVNNEVKKAQDSIISEAKKNYISSIQSLLQRFASKVHSELEALPKSIEDDLTLGFKGFMVKFEMSFITNEKSIKGIKDIETTSPQKESPLRQAATKFFGSVNRFLHGLETQPDFKTDYEKIKPTREALAKLFGGLVTSEYFDHEFSRNLSALKVTLSELKPAIYGEAKCPLLLNALKNGLSFLVDTLDKTYISAYDSETFSDDLVKGDNTLTKYGKYYAKVFLTALRTLDVSLYGLKHECKSLTGQKINSSTDLGRLFVRHGFKVAEENKEHWELQNRTVISGAYVSNRINYRVSGAKGNEHLKQCESKKRNDDHFNVFDMIRCLVTHVKQYFEVCHYSTSTAKRQPCSVYEMLIWLSGLPHNKVYDALLTDGLSAPFEDPDKQTKEVDGDADFTVSDLQESHLDAYPKQITYKSVAKVLDHVCSASYDVLTTIAGTGNVLTTYAVDYCTNSHGLYYPSTGEDCLHTVLDILRRLLPQLRYLFNRCNVKAENYGWRDCRYGSAVDFSTWQCNDHSSDESNTKPNDQPNSEPNSEPNCRPTSPLMSYLNDCLPGHLPHRLTSIGCKSECKTCPGSKPGMPCLTPLGFRAFSGSTKTGISIYETLWLFFGNGLISSLFCLVPTPPRTLPEHFQFALCLGRSLNGDVNHSIKNVFESSIDDLSIKLYDPATKFTDALRDVYGNNHNHKSARPADLSSLSTTTSCVHPKRESIYCSPYLAAQCQDYYSYLASKYANVYLSWALYLPWALFKYLQSLLQDFRNISCRDSGCHGCTQTEICKGGQHGVDYNCRCYSVVKCRGVASIFYSYGFAFGDSKQLLEADEQRRYCYHFYNQLQNVLKSKYFETLFTECDNFLFTIRQPFIWLNVALWSLSLFYLICVMVGRLDVLHIKSHLRIPSSHKITAQSLLAAAQVGRLAKISYLQP</sequence>
<feature type="coiled-coil region" evidence="5">
    <location>
        <begin position="194"/>
        <end position="250"/>
    </location>
</feature>
<proteinExistence type="predicted"/>
<keyword evidence="5" id="KW-0175">Coiled coil</keyword>
<dbReference type="GO" id="GO:0072686">
    <property type="term" value="C:mitotic spindle"/>
    <property type="evidence" value="ECO:0007669"/>
    <property type="project" value="TreeGrafter"/>
</dbReference>
<evidence type="ECO:0000256" key="7">
    <source>
        <dbReference type="SAM" id="Phobius"/>
    </source>
</evidence>
<feature type="transmembrane region" description="Helical" evidence="7">
    <location>
        <begin position="1712"/>
        <end position="1735"/>
    </location>
</feature>
<feature type="region of interest" description="Disordered" evidence="6">
    <location>
        <begin position="1369"/>
        <end position="1392"/>
    </location>
</feature>
<gene>
    <name evidence="8" type="ORF">BBBOND_0004940</name>
</gene>
<evidence type="ECO:0000256" key="2">
    <source>
        <dbReference type="ARBA" id="ARBA00022490"/>
    </source>
</evidence>
<protein>
    <recommendedName>
        <fullName evidence="9">C3H1-type domain-containing protein</fullName>
    </recommendedName>
</protein>
<evidence type="ECO:0000313" key="8">
    <source>
        <dbReference type="EMBL" id="CDR71835.1"/>
    </source>
</evidence>
<organism evidence="8">
    <name type="scientific">Babesia bigemina</name>
    <dbReference type="NCBI Taxonomy" id="5866"/>
    <lineage>
        <taxon>Eukaryota</taxon>
        <taxon>Sar</taxon>
        <taxon>Alveolata</taxon>
        <taxon>Apicomplexa</taxon>
        <taxon>Aconoidasida</taxon>
        <taxon>Piroplasmida</taxon>
        <taxon>Babesiidae</taxon>
        <taxon>Babesia</taxon>
    </lineage>
</organism>
<keyword evidence="4" id="KW-0206">Cytoskeleton</keyword>
<feature type="compositionally biased region" description="Polar residues" evidence="6">
    <location>
        <begin position="1375"/>
        <end position="1392"/>
    </location>
</feature>
<dbReference type="PANTHER" id="PTHR47970">
    <property type="entry name" value="KINESIN-LIKE PROTEIN KIF11"/>
    <property type="match status" value="1"/>
</dbReference>
<keyword evidence="7" id="KW-0472">Membrane</keyword>
<dbReference type="InterPro" id="IPR047149">
    <property type="entry name" value="KIF11-like"/>
</dbReference>
<name>A0A061BK23_BABBI</name>
<dbReference type="RefSeq" id="XP_012770778.1">
    <property type="nucleotide sequence ID" value="XM_012915324.1"/>
</dbReference>
<keyword evidence="3" id="KW-0505">Motor protein</keyword>
<evidence type="ECO:0000256" key="6">
    <source>
        <dbReference type="SAM" id="MobiDB-lite"/>
    </source>
</evidence>
<keyword evidence="2" id="KW-0963">Cytoplasm</keyword>
<dbReference type="GO" id="GO:0090307">
    <property type="term" value="P:mitotic spindle assembly"/>
    <property type="evidence" value="ECO:0007669"/>
    <property type="project" value="TreeGrafter"/>
</dbReference>
<keyword evidence="7" id="KW-1133">Transmembrane helix</keyword>